<evidence type="ECO:0000256" key="1">
    <source>
        <dbReference type="SAM" id="MobiDB-lite"/>
    </source>
</evidence>
<reference evidence="2 3" key="1">
    <citation type="submission" date="2014-04" db="EMBL/GenBank/DDBJ databases">
        <authorList>
            <consortium name="DOE Joint Genome Institute"/>
            <person name="Kuo A."/>
            <person name="Kohler A."/>
            <person name="Costa M.D."/>
            <person name="Nagy L.G."/>
            <person name="Floudas D."/>
            <person name="Copeland A."/>
            <person name="Barry K.W."/>
            <person name="Cichocki N."/>
            <person name="Veneault-Fourrey C."/>
            <person name="LaButti K."/>
            <person name="Lindquist E.A."/>
            <person name="Lipzen A."/>
            <person name="Lundell T."/>
            <person name="Morin E."/>
            <person name="Murat C."/>
            <person name="Sun H."/>
            <person name="Tunlid A."/>
            <person name="Henrissat B."/>
            <person name="Grigoriev I.V."/>
            <person name="Hibbett D.S."/>
            <person name="Martin F."/>
            <person name="Nordberg H.P."/>
            <person name="Cantor M.N."/>
            <person name="Hua S.X."/>
        </authorList>
    </citation>
    <scope>NUCLEOTIDE SEQUENCE [LARGE SCALE GENOMIC DNA]</scope>
    <source>
        <strain evidence="2 3">Marx 270</strain>
    </source>
</reference>
<proteinExistence type="predicted"/>
<name>A0A0C3PIC3_PISTI</name>
<keyword evidence="3" id="KW-1185">Reference proteome</keyword>
<reference evidence="3" key="2">
    <citation type="submission" date="2015-01" db="EMBL/GenBank/DDBJ databases">
        <title>Evolutionary Origins and Diversification of the Mycorrhizal Mutualists.</title>
        <authorList>
            <consortium name="DOE Joint Genome Institute"/>
            <consortium name="Mycorrhizal Genomics Consortium"/>
            <person name="Kohler A."/>
            <person name="Kuo A."/>
            <person name="Nagy L.G."/>
            <person name="Floudas D."/>
            <person name="Copeland A."/>
            <person name="Barry K.W."/>
            <person name="Cichocki N."/>
            <person name="Veneault-Fourrey C."/>
            <person name="LaButti K."/>
            <person name="Lindquist E.A."/>
            <person name="Lipzen A."/>
            <person name="Lundell T."/>
            <person name="Morin E."/>
            <person name="Murat C."/>
            <person name="Riley R."/>
            <person name="Ohm R."/>
            <person name="Sun H."/>
            <person name="Tunlid A."/>
            <person name="Henrissat B."/>
            <person name="Grigoriev I.V."/>
            <person name="Hibbett D.S."/>
            <person name="Martin F."/>
        </authorList>
    </citation>
    <scope>NUCLEOTIDE SEQUENCE [LARGE SCALE GENOMIC DNA]</scope>
    <source>
        <strain evidence="3">Marx 270</strain>
    </source>
</reference>
<accession>A0A0C3PIC3</accession>
<dbReference type="HOGENOM" id="CLU_1826044_0_0_1"/>
<dbReference type="EMBL" id="KN831957">
    <property type="protein sequence ID" value="KIO08286.1"/>
    <property type="molecule type" value="Genomic_DNA"/>
</dbReference>
<sequence>MQGAKDSASDEVLARIFIGQAPYQHQFGKSSRVNRPNRSNSFIIVLKSKYFHRRRSARTSLHSGTRPHRASTHPPSCHQHGVSETQSEAHHVTRPTQSPALSSSVLCNAPVPICQVVGAHAHINYLRASHTSNPPSMSVNV</sequence>
<gene>
    <name evidence="2" type="ORF">M404DRAFT_345815</name>
</gene>
<feature type="region of interest" description="Disordered" evidence="1">
    <location>
        <begin position="55"/>
        <end position="97"/>
    </location>
</feature>
<dbReference type="InParanoid" id="A0A0C3PIC3"/>
<evidence type="ECO:0000313" key="3">
    <source>
        <dbReference type="Proteomes" id="UP000054217"/>
    </source>
</evidence>
<evidence type="ECO:0000313" key="2">
    <source>
        <dbReference type="EMBL" id="KIO08286.1"/>
    </source>
</evidence>
<organism evidence="2 3">
    <name type="scientific">Pisolithus tinctorius Marx 270</name>
    <dbReference type="NCBI Taxonomy" id="870435"/>
    <lineage>
        <taxon>Eukaryota</taxon>
        <taxon>Fungi</taxon>
        <taxon>Dikarya</taxon>
        <taxon>Basidiomycota</taxon>
        <taxon>Agaricomycotina</taxon>
        <taxon>Agaricomycetes</taxon>
        <taxon>Agaricomycetidae</taxon>
        <taxon>Boletales</taxon>
        <taxon>Sclerodermatineae</taxon>
        <taxon>Pisolithaceae</taxon>
        <taxon>Pisolithus</taxon>
    </lineage>
</organism>
<dbReference type="AlphaFoldDB" id="A0A0C3PIC3"/>
<protein>
    <submittedName>
        <fullName evidence="2">Uncharacterized protein</fullName>
    </submittedName>
</protein>
<dbReference type="Proteomes" id="UP000054217">
    <property type="component" value="Unassembled WGS sequence"/>
</dbReference>